<protein>
    <submittedName>
        <fullName evidence="1">LPS export ABC transporter periplasmic protein LptC</fullName>
    </submittedName>
</protein>
<dbReference type="EMBL" id="SBKO01000001">
    <property type="protein sequence ID" value="RXR20573.1"/>
    <property type="molecule type" value="Genomic_DNA"/>
</dbReference>
<gene>
    <name evidence="1" type="primary">lptC</name>
    <name evidence="1" type="ORF">EQG63_01175</name>
</gene>
<dbReference type="AlphaFoldDB" id="A0A4Q1K420"/>
<dbReference type="InterPro" id="IPR010664">
    <property type="entry name" value="LipoPS_assembly_LptC-rel"/>
</dbReference>
<dbReference type="NCBIfam" id="TIGR04409">
    <property type="entry name" value="LptC_YrbK"/>
    <property type="match status" value="1"/>
</dbReference>
<name>A0A4Q1K420_9FLAO</name>
<comment type="caution">
    <text evidence="1">The sequence shown here is derived from an EMBL/GenBank/DDBJ whole genome shotgun (WGS) entry which is preliminary data.</text>
</comment>
<dbReference type="Proteomes" id="UP000290283">
    <property type="component" value="Unassembled WGS sequence"/>
</dbReference>
<dbReference type="GO" id="GO:0005886">
    <property type="term" value="C:plasma membrane"/>
    <property type="evidence" value="ECO:0007669"/>
    <property type="project" value="InterPro"/>
</dbReference>
<evidence type="ECO:0000313" key="2">
    <source>
        <dbReference type="Proteomes" id="UP000290283"/>
    </source>
</evidence>
<dbReference type="Pfam" id="PF06835">
    <property type="entry name" value="LptC"/>
    <property type="match status" value="1"/>
</dbReference>
<dbReference type="GO" id="GO:0015221">
    <property type="term" value="F:lipopolysaccharide transmembrane transporter activity"/>
    <property type="evidence" value="ECO:0007669"/>
    <property type="project" value="InterPro"/>
</dbReference>
<sequence>MLTFEFQIVIKKVMLLITTTLFFISCESNFKEVQKINITEINPVGEAQDFNLKYTDSGKIKAVLVSPKMLDFSTAEFPFNEFPKGINLTIYDDNANKSFVTSNYAVSYGSTNIIELTGQVIITTHDGKKLETEQLYYDQKNEWFFTQKPYRFTDRGSIINGIGIDFSKDFKYLDTQQIKGTYNL</sequence>
<reference evidence="2" key="1">
    <citation type="submission" date="2019-01" db="EMBL/GenBank/DDBJ databases">
        <title>Cytophagaceae bacterium strain CAR-16.</title>
        <authorList>
            <person name="Chen W.-M."/>
        </authorList>
    </citation>
    <scope>NUCLEOTIDE SEQUENCE [LARGE SCALE GENOMIC DNA]</scope>
    <source>
        <strain evidence="2">LLJ-11</strain>
    </source>
</reference>
<keyword evidence="2" id="KW-1185">Reference proteome</keyword>
<dbReference type="RefSeq" id="WP_129433528.1">
    <property type="nucleotide sequence ID" value="NZ_SBKO01000001.1"/>
</dbReference>
<organism evidence="1 2">
    <name type="scientific">Flavobacterium amnicola</name>
    <dbReference type="NCBI Taxonomy" id="2506422"/>
    <lineage>
        <taxon>Bacteria</taxon>
        <taxon>Pseudomonadati</taxon>
        <taxon>Bacteroidota</taxon>
        <taxon>Flavobacteriia</taxon>
        <taxon>Flavobacteriales</taxon>
        <taxon>Flavobacteriaceae</taxon>
        <taxon>Flavobacterium</taxon>
    </lineage>
</organism>
<accession>A0A4Q1K420</accession>
<proteinExistence type="predicted"/>
<evidence type="ECO:0000313" key="1">
    <source>
        <dbReference type="EMBL" id="RXR20573.1"/>
    </source>
</evidence>
<dbReference type="Gene3D" id="2.60.450.10">
    <property type="entry name" value="Lipopolysaccharide (LPS) transport protein A like domain"/>
    <property type="match status" value="1"/>
</dbReference>
<dbReference type="InterPro" id="IPR026265">
    <property type="entry name" value="LptC"/>
</dbReference>
<dbReference type="OrthoDB" id="1427074at2"/>